<protein>
    <submittedName>
        <fullName evidence="1">Putative sensory transduction regulator</fullName>
    </submittedName>
</protein>
<gene>
    <name evidence="1" type="ORF">SAMN05445756_2068</name>
</gene>
<reference evidence="1 2" key="1">
    <citation type="submission" date="2017-06" db="EMBL/GenBank/DDBJ databases">
        <authorList>
            <person name="Kim H.J."/>
            <person name="Triplett B.A."/>
        </authorList>
    </citation>
    <scope>NUCLEOTIDE SEQUENCE [LARGE SCALE GENOMIC DNA]</scope>
    <source>
        <strain evidence="1 2">DSM 22179</strain>
    </source>
</reference>
<accession>A0A212U5Y5</accession>
<dbReference type="Gene3D" id="3.30.1460.10">
    <property type="match status" value="1"/>
</dbReference>
<dbReference type="Proteomes" id="UP000198122">
    <property type="component" value="Unassembled WGS sequence"/>
</dbReference>
<evidence type="ECO:0000313" key="2">
    <source>
        <dbReference type="Proteomes" id="UP000198122"/>
    </source>
</evidence>
<dbReference type="Pfam" id="PF10722">
    <property type="entry name" value="YbjN"/>
    <property type="match status" value="1"/>
</dbReference>
<keyword evidence="2" id="KW-1185">Reference proteome</keyword>
<name>A0A212U5Y5_9MICO</name>
<evidence type="ECO:0000313" key="1">
    <source>
        <dbReference type="EMBL" id="SNC73639.1"/>
    </source>
</evidence>
<dbReference type="AlphaFoldDB" id="A0A212U5Y5"/>
<sequence length="195" mass="21162">MTPDRTEGAAPVSRSATRAAAVAVVEAWVAAYADPSSPEHVEGVAAERIVDDAGRDIPVWAITLPGERKLRTVVQVRVGERSVGVIAFVVRNADENHEAVHRLLLRRNLGLPGIAYAVDDSGDVYLVGRAPLAGATETWLDETLGAILQASDGIFNEVLALGFRSAMQAEWDWRLSRGESTRNLEAFRHLLEGQR</sequence>
<dbReference type="SUPFAM" id="SSF69635">
    <property type="entry name" value="Type III secretory system chaperone-like"/>
    <property type="match status" value="1"/>
</dbReference>
<dbReference type="InterPro" id="IPR019660">
    <property type="entry name" value="Put_sensory_transdc_reg_YbjN"/>
</dbReference>
<dbReference type="OrthoDB" id="3212317at2"/>
<proteinExistence type="predicted"/>
<organism evidence="1 2">
    <name type="scientific">Kytococcus aerolatus</name>
    <dbReference type="NCBI Taxonomy" id="592308"/>
    <lineage>
        <taxon>Bacteria</taxon>
        <taxon>Bacillati</taxon>
        <taxon>Actinomycetota</taxon>
        <taxon>Actinomycetes</taxon>
        <taxon>Micrococcales</taxon>
        <taxon>Kytococcaceae</taxon>
        <taxon>Kytococcus</taxon>
    </lineage>
</organism>
<dbReference type="RefSeq" id="WP_088819038.1">
    <property type="nucleotide sequence ID" value="NZ_FYEZ01000003.1"/>
</dbReference>
<dbReference type="EMBL" id="FYEZ01000003">
    <property type="protein sequence ID" value="SNC73639.1"/>
    <property type="molecule type" value="Genomic_DNA"/>
</dbReference>